<evidence type="ECO:0000259" key="5">
    <source>
        <dbReference type="PROSITE" id="PS51077"/>
    </source>
</evidence>
<dbReference type="InterPro" id="IPR050707">
    <property type="entry name" value="HTH_MetabolicPath_Reg"/>
</dbReference>
<dbReference type="RefSeq" id="WP_127918372.1">
    <property type="nucleotide sequence ID" value="NZ_RKLP01000013.1"/>
</dbReference>
<dbReference type="PROSITE" id="PS51077">
    <property type="entry name" value="HTH_ICLR"/>
    <property type="match status" value="1"/>
</dbReference>
<dbReference type="PANTHER" id="PTHR30136:SF24">
    <property type="entry name" value="HTH-TYPE TRANSCRIPTIONAL REPRESSOR ALLR"/>
    <property type="match status" value="1"/>
</dbReference>
<dbReference type="Pfam" id="PF09339">
    <property type="entry name" value="HTH_IclR"/>
    <property type="match status" value="1"/>
</dbReference>
<dbReference type="GO" id="GO:0003700">
    <property type="term" value="F:DNA-binding transcription factor activity"/>
    <property type="evidence" value="ECO:0007669"/>
    <property type="project" value="TreeGrafter"/>
</dbReference>
<keyword evidence="1" id="KW-0805">Transcription regulation</keyword>
<keyword evidence="8" id="KW-1185">Reference proteome</keyword>
<protein>
    <submittedName>
        <fullName evidence="7">IclR family transcriptional regulator</fullName>
    </submittedName>
</protein>
<dbReference type="PROSITE" id="PS51078">
    <property type="entry name" value="ICLR_ED"/>
    <property type="match status" value="1"/>
</dbReference>
<gene>
    <name evidence="7" type="ORF">EGT67_22830</name>
</gene>
<proteinExistence type="predicted"/>
<evidence type="ECO:0000256" key="1">
    <source>
        <dbReference type="ARBA" id="ARBA00023015"/>
    </source>
</evidence>
<evidence type="ECO:0000256" key="4">
    <source>
        <dbReference type="SAM" id="MobiDB-lite"/>
    </source>
</evidence>
<feature type="region of interest" description="Disordered" evidence="4">
    <location>
        <begin position="1"/>
        <end position="22"/>
    </location>
</feature>
<keyword evidence="3" id="KW-0804">Transcription</keyword>
<dbReference type="SUPFAM" id="SSF46785">
    <property type="entry name" value="Winged helix' DNA-binding domain"/>
    <property type="match status" value="1"/>
</dbReference>
<sequence>MASVGSDEQTNESPGRTGGVQLDSRMSKTLHNGLEILELLTHHKYGLTITEIGEGIGVHRTVADRLVRTLEAHRLCRRTENKRILLGAGLVTLAGSVEQDLRELARPILEELADAVEATAHLAVREGEDAVRALMVIEPRNSRAHVGFDAGQIDPINRGSAGLAMLASLPPREGERPEVTRARERGFAVTSGEVTHSVTGISAALPNRRPADLVSIGVSVFDSSEEQKLGEAVMAAARRLGALLLR</sequence>
<dbReference type="InterPro" id="IPR029016">
    <property type="entry name" value="GAF-like_dom_sf"/>
</dbReference>
<dbReference type="Proteomes" id="UP000286208">
    <property type="component" value="Unassembled WGS sequence"/>
</dbReference>
<dbReference type="PANTHER" id="PTHR30136">
    <property type="entry name" value="HELIX-TURN-HELIX TRANSCRIPTIONAL REGULATOR, ICLR FAMILY"/>
    <property type="match status" value="1"/>
</dbReference>
<dbReference type="OrthoDB" id="156285at2"/>
<feature type="compositionally biased region" description="Polar residues" evidence="4">
    <location>
        <begin position="1"/>
        <end position="14"/>
    </location>
</feature>
<accession>A0A3S3AL74</accession>
<feature type="domain" description="IclR-ED" evidence="6">
    <location>
        <begin position="82"/>
        <end position="246"/>
    </location>
</feature>
<dbReference type="GO" id="GO:0003677">
    <property type="term" value="F:DNA binding"/>
    <property type="evidence" value="ECO:0007669"/>
    <property type="project" value="UniProtKB-KW"/>
</dbReference>
<dbReference type="InterPro" id="IPR005471">
    <property type="entry name" value="Tscrpt_reg_IclR_N"/>
</dbReference>
<keyword evidence="2" id="KW-0238">DNA-binding</keyword>
<dbReference type="SUPFAM" id="SSF55781">
    <property type="entry name" value="GAF domain-like"/>
    <property type="match status" value="1"/>
</dbReference>
<evidence type="ECO:0000256" key="3">
    <source>
        <dbReference type="ARBA" id="ARBA00023163"/>
    </source>
</evidence>
<evidence type="ECO:0000313" key="8">
    <source>
        <dbReference type="Proteomes" id="UP000286208"/>
    </source>
</evidence>
<comment type="caution">
    <text evidence="7">The sequence shown here is derived from an EMBL/GenBank/DDBJ whole genome shotgun (WGS) entry which is preliminary data.</text>
</comment>
<dbReference type="Gene3D" id="1.10.10.10">
    <property type="entry name" value="Winged helix-like DNA-binding domain superfamily/Winged helix DNA-binding domain"/>
    <property type="match status" value="1"/>
</dbReference>
<dbReference type="Gene3D" id="3.30.450.40">
    <property type="match status" value="2"/>
</dbReference>
<dbReference type="InterPro" id="IPR036388">
    <property type="entry name" value="WH-like_DNA-bd_sf"/>
</dbReference>
<dbReference type="EMBL" id="RKLP01000013">
    <property type="protein sequence ID" value="RVW07368.1"/>
    <property type="molecule type" value="Genomic_DNA"/>
</dbReference>
<evidence type="ECO:0000313" key="7">
    <source>
        <dbReference type="EMBL" id="RVW07368.1"/>
    </source>
</evidence>
<dbReference type="InterPro" id="IPR036390">
    <property type="entry name" value="WH_DNA-bd_sf"/>
</dbReference>
<dbReference type="InterPro" id="IPR014757">
    <property type="entry name" value="Tscrpt_reg_IclR_C"/>
</dbReference>
<dbReference type="Pfam" id="PF01614">
    <property type="entry name" value="IclR_C"/>
    <property type="match status" value="1"/>
</dbReference>
<dbReference type="SMART" id="SM00346">
    <property type="entry name" value="HTH_ICLR"/>
    <property type="match status" value="1"/>
</dbReference>
<name>A0A3S3AL74_9NOCA</name>
<organism evidence="7 8">
    <name type="scientific">Prescottella agglutinans</name>
    <dbReference type="NCBI Taxonomy" id="1644129"/>
    <lineage>
        <taxon>Bacteria</taxon>
        <taxon>Bacillati</taxon>
        <taxon>Actinomycetota</taxon>
        <taxon>Actinomycetes</taxon>
        <taxon>Mycobacteriales</taxon>
        <taxon>Nocardiaceae</taxon>
        <taxon>Prescottella</taxon>
    </lineage>
</organism>
<evidence type="ECO:0000259" key="6">
    <source>
        <dbReference type="PROSITE" id="PS51078"/>
    </source>
</evidence>
<dbReference type="AlphaFoldDB" id="A0A3S3AL74"/>
<reference evidence="7 8" key="1">
    <citation type="submission" date="2018-11" db="EMBL/GenBank/DDBJ databases">
        <title>Rhodococcus spongicola sp. nov. and Rhodococcus xishaensis sp. nov. from marine sponges.</title>
        <authorList>
            <person name="Li L."/>
            <person name="Lin H.W."/>
        </authorList>
    </citation>
    <scope>NUCLEOTIDE SEQUENCE [LARGE SCALE GENOMIC DNA]</scope>
    <source>
        <strain evidence="7 8">CCTCC AB2014297</strain>
    </source>
</reference>
<feature type="domain" description="HTH iclR-type" evidence="5">
    <location>
        <begin position="27"/>
        <end position="88"/>
    </location>
</feature>
<evidence type="ECO:0000256" key="2">
    <source>
        <dbReference type="ARBA" id="ARBA00023125"/>
    </source>
</evidence>
<dbReference type="GO" id="GO:0045892">
    <property type="term" value="P:negative regulation of DNA-templated transcription"/>
    <property type="evidence" value="ECO:0007669"/>
    <property type="project" value="TreeGrafter"/>
</dbReference>